<evidence type="ECO:0008006" key="5">
    <source>
        <dbReference type="Google" id="ProtNLM"/>
    </source>
</evidence>
<evidence type="ECO:0000313" key="3">
    <source>
        <dbReference type="EMBL" id="OGD80136.1"/>
    </source>
</evidence>
<sequence length="380" mass="43028">MRIALVHDYLSDFGGAERVLKVLSEMYPEAPIYTAFYKEGTVVAKEFSGKTVIESKWAWLLKRGNLYSPLRFLLPWIWGGMDLSAYDLVITSCSGYIARGFRMRADARLIAYCHTPPRFLYGLQTSFDWQRHWYTRMYAAVVNHFLRVFDAESAQRVDRWLVNSENVRARVKKFYRRTATVVYPPVEVEKIKMSAKGVDKEDYFLIVSRLVGAKGLEEAALAAHKLGFDLWIAGEEGGIAGISQRLLMLGSGSVKLLGRVDDNELYKLYAGAKGFIALARNEDFGMTVVEALAAGTPVLAYAGGGFLETVRDGETGVFITKTTVDEIGRGMRRLEEISWSKRVLTAWVDQFSRMKFEEKIKAIVKEETENARTSRSRDNQ</sequence>
<dbReference type="Gene3D" id="3.40.50.2000">
    <property type="entry name" value="Glycogen Phosphorylase B"/>
    <property type="match status" value="2"/>
</dbReference>
<name>A0A1F5FKI0_9BACT</name>
<accession>A0A1F5FKI0</accession>
<dbReference type="PANTHER" id="PTHR45947:SF3">
    <property type="entry name" value="SULFOQUINOVOSYL TRANSFERASE SQD2"/>
    <property type="match status" value="1"/>
</dbReference>
<evidence type="ECO:0000259" key="1">
    <source>
        <dbReference type="Pfam" id="PF00534"/>
    </source>
</evidence>
<dbReference type="PANTHER" id="PTHR45947">
    <property type="entry name" value="SULFOQUINOVOSYL TRANSFERASE SQD2"/>
    <property type="match status" value="1"/>
</dbReference>
<gene>
    <name evidence="3" type="ORF">A2368_02945</name>
</gene>
<feature type="domain" description="Glycosyltransferase subfamily 4-like N-terminal" evidence="2">
    <location>
        <begin position="14"/>
        <end position="189"/>
    </location>
</feature>
<evidence type="ECO:0000313" key="4">
    <source>
        <dbReference type="Proteomes" id="UP000176682"/>
    </source>
</evidence>
<protein>
    <recommendedName>
        <fullName evidence="5">Glycosyl transferase family 1 domain-containing protein</fullName>
    </recommendedName>
</protein>
<proteinExistence type="predicted"/>
<dbReference type="GO" id="GO:0016757">
    <property type="term" value="F:glycosyltransferase activity"/>
    <property type="evidence" value="ECO:0007669"/>
    <property type="project" value="InterPro"/>
</dbReference>
<evidence type="ECO:0000259" key="2">
    <source>
        <dbReference type="Pfam" id="PF13439"/>
    </source>
</evidence>
<dbReference type="SUPFAM" id="SSF53756">
    <property type="entry name" value="UDP-Glycosyltransferase/glycogen phosphorylase"/>
    <property type="match status" value="1"/>
</dbReference>
<dbReference type="InterPro" id="IPR050194">
    <property type="entry name" value="Glycosyltransferase_grp1"/>
</dbReference>
<dbReference type="InterPro" id="IPR001296">
    <property type="entry name" value="Glyco_trans_1"/>
</dbReference>
<dbReference type="EMBL" id="MFAM01000002">
    <property type="protein sequence ID" value="OGD80136.1"/>
    <property type="molecule type" value="Genomic_DNA"/>
</dbReference>
<comment type="caution">
    <text evidence="3">The sequence shown here is derived from an EMBL/GenBank/DDBJ whole genome shotgun (WGS) entry which is preliminary data.</text>
</comment>
<reference evidence="3 4" key="1">
    <citation type="journal article" date="2016" name="Nat. Commun.">
        <title>Thousands of microbial genomes shed light on interconnected biogeochemical processes in an aquifer system.</title>
        <authorList>
            <person name="Anantharaman K."/>
            <person name="Brown C.T."/>
            <person name="Hug L.A."/>
            <person name="Sharon I."/>
            <person name="Castelle C.J."/>
            <person name="Probst A.J."/>
            <person name="Thomas B.C."/>
            <person name="Singh A."/>
            <person name="Wilkins M.J."/>
            <person name="Karaoz U."/>
            <person name="Brodie E.L."/>
            <person name="Williams K.H."/>
            <person name="Hubbard S.S."/>
            <person name="Banfield J.F."/>
        </authorList>
    </citation>
    <scope>NUCLEOTIDE SEQUENCE [LARGE SCALE GENOMIC DNA]</scope>
</reference>
<dbReference type="InterPro" id="IPR028098">
    <property type="entry name" value="Glyco_trans_4-like_N"/>
</dbReference>
<organism evidence="3 4">
    <name type="scientific">Candidatus Collierbacteria bacterium RIFOXYB1_FULL_49_13</name>
    <dbReference type="NCBI Taxonomy" id="1817728"/>
    <lineage>
        <taxon>Bacteria</taxon>
        <taxon>Candidatus Collieribacteriota</taxon>
    </lineage>
</organism>
<dbReference type="Pfam" id="PF00534">
    <property type="entry name" value="Glycos_transf_1"/>
    <property type="match status" value="1"/>
</dbReference>
<dbReference type="Proteomes" id="UP000176682">
    <property type="component" value="Unassembled WGS sequence"/>
</dbReference>
<dbReference type="Pfam" id="PF13439">
    <property type="entry name" value="Glyco_transf_4"/>
    <property type="match status" value="1"/>
</dbReference>
<dbReference type="AlphaFoldDB" id="A0A1F5FKI0"/>
<feature type="domain" description="Glycosyl transferase family 1" evidence="1">
    <location>
        <begin position="197"/>
        <end position="337"/>
    </location>
</feature>